<feature type="transmembrane region" description="Helical" evidence="1">
    <location>
        <begin position="40"/>
        <end position="58"/>
    </location>
</feature>
<organism evidence="2 3">
    <name type="scientific">Pyrobaculum spherical virus 2</name>
    <dbReference type="NCBI Taxonomy" id="2730632"/>
    <lineage>
        <taxon>Viruses</taxon>
        <taxon>Viruses incertae sedis</taxon>
        <taxon>Globuloviridae</taxon>
        <taxon>Alphaglobulovirus</taxon>
        <taxon>Alphaglobulovirus pozzuoliense</taxon>
    </lineage>
</organism>
<evidence type="ECO:0000313" key="3">
    <source>
        <dbReference type="Proteomes" id="UP000501879"/>
    </source>
</evidence>
<accession>A0A6M3VYU1</accession>
<dbReference type="Proteomes" id="UP000501879">
    <property type="component" value="Segment"/>
</dbReference>
<feature type="transmembrane region" description="Helical" evidence="1">
    <location>
        <begin position="282"/>
        <end position="300"/>
    </location>
</feature>
<name>A0A6M3VYU1_9VIRU</name>
<protein>
    <submittedName>
        <fullName evidence="2">Uncharacterized protein</fullName>
    </submittedName>
</protein>
<reference evidence="2 3" key="1">
    <citation type="journal article" date="2020" name="ISME J.">
        <title>New virus isolates from Italian hydrothermal environments underscore the biogeographic pattern in archaeal virus communities.</title>
        <authorList>
            <person name="Baquero D.P."/>
            <person name="Contursi P."/>
            <person name="Piochi M."/>
            <person name="Bartolucci S."/>
            <person name="Liu Y."/>
            <person name="Cvirkaite-Krupovic V."/>
            <person name="Prangishvili D."/>
            <person name="Krupovic M."/>
        </authorList>
    </citation>
    <scope>NUCLEOTIDE SEQUENCE [LARGE SCALE GENOMIC DNA]</scope>
    <source>
        <strain evidence="2">10</strain>
    </source>
</reference>
<gene>
    <name evidence="2" type="ORF">PSV2_gp09</name>
</gene>
<evidence type="ECO:0000256" key="1">
    <source>
        <dbReference type="SAM" id="Phobius"/>
    </source>
</evidence>
<feature type="transmembrane region" description="Helical" evidence="1">
    <location>
        <begin position="217"/>
        <end position="239"/>
    </location>
</feature>
<feature type="transmembrane region" description="Helical" evidence="1">
    <location>
        <begin position="12"/>
        <end position="34"/>
    </location>
</feature>
<evidence type="ECO:0000313" key="2">
    <source>
        <dbReference type="EMBL" id="QJF12421.1"/>
    </source>
</evidence>
<feature type="transmembrane region" description="Helical" evidence="1">
    <location>
        <begin position="251"/>
        <end position="270"/>
    </location>
</feature>
<feature type="transmembrane region" description="Helical" evidence="1">
    <location>
        <begin position="65"/>
        <end position="87"/>
    </location>
</feature>
<keyword evidence="1" id="KW-1133">Transmembrane helix</keyword>
<feature type="transmembrane region" description="Helical" evidence="1">
    <location>
        <begin position="124"/>
        <end position="143"/>
    </location>
</feature>
<proteinExistence type="predicted"/>
<keyword evidence="3" id="KW-1185">Reference proteome</keyword>
<keyword evidence="1" id="KW-0472">Membrane</keyword>
<feature type="transmembrane region" description="Helical" evidence="1">
    <location>
        <begin position="185"/>
        <end position="211"/>
    </location>
</feature>
<sequence length="302" mass="31373">MSEVLPLAKYGIYILLAAIPPLDAFVFGTMAVSLGVSDKPYLAIIQGIAVAAIVYSLAKESFLRGIAAALGAIGSAVITLNVTDIFLQAFGQFFGTVVTSLIDMALKGLFLGIAAGVALALSPLSLLSIITGFILALLVQIVMRAIDLIESALEIVTHALFKGMPVGVMALLAPYYGGIVIALPLAFAIVIFLTLVAIAIGIAIGIAIVAIVLSWTVVFTILGFVSLLLFIAGVSLAALLKPVKASLMSPLIDTLVLLIFPYLGPALYTSGYAGLLTRKRALGLYLIGLGLFGAVLPIKLPF</sequence>
<keyword evidence="1" id="KW-0812">Transmembrane</keyword>
<dbReference type="EMBL" id="MN876845">
    <property type="protein sequence ID" value="QJF12421.1"/>
    <property type="molecule type" value="Genomic_DNA"/>
</dbReference>